<dbReference type="EMBL" id="JAHCVK010000001">
    <property type="protein sequence ID" value="MBT0652406.1"/>
    <property type="molecule type" value="Genomic_DNA"/>
</dbReference>
<keyword evidence="2" id="KW-1185">Reference proteome</keyword>
<dbReference type="Proteomes" id="UP000756860">
    <property type="component" value="Unassembled WGS sequence"/>
</dbReference>
<protein>
    <submittedName>
        <fullName evidence="1">Uncharacterized protein</fullName>
    </submittedName>
</protein>
<gene>
    <name evidence="1" type="ORF">KI810_05010</name>
</gene>
<organism evidence="1 2">
    <name type="scientific">Geomobilimonas luticola</name>
    <dbReference type="NCBI Taxonomy" id="1114878"/>
    <lineage>
        <taxon>Bacteria</taxon>
        <taxon>Pseudomonadati</taxon>
        <taxon>Thermodesulfobacteriota</taxon>
        <taxon>Desulfuromonadia</taxon>
        <taxon>Geobacterales</taxon>
        <taxon>Geobacteraceae</taxon>
        <taxon>Geomobilimonas</taxon>
    </lineage>
</organism>
<proteinExistence type="predicted"/>
<name>A0ABS5SAM8_9BACT</name>
<sequence length="64" mass="7480">MFLARDKDKHLYLFDKLPVRGENCWWAESGVDGTYLRLNDSLYPEVTWESDPFPVYLTTTPPGK</sequence>
<accession>A0ABS5SAM8</accession>
<reference evidence="1 2" key="1">
    <citation type="submission" date="2021-05" db="EMBL/GenBank/DDBJ databases">
        <title>The draft genome of Geobacter luticola JCM 17780.</title>
        <authorList>
            <person name="Xu Z."/>
            <person name="Masuda Y."/>
            <person name="Itoh H."/>
            <person name="Senoo K."/>
        </authorList>
    </citation>
    <scope>NUCLEOTIDE SEQUENCE [LARGE SCALE GENOMIC DNA]</scope>
    <source>
        <strain evidence="1 2">JCM 17780</strain>
    </source>
</reference>
<evidence type="ECO:0000313" key="1">
    <source>
        <dbReference type="EMBL" id="MBT0652406.1"/>
    </source>
</evidence>
<comment type="caution">
    <text evidence="1">The sequence shown here is derived from an EMBL/GenBank/DDBJ whole genome shotgun (WGS) entry which is preliminary data.</text>
</comment>
<dbReference type="RefSeq" id="WP_214174349.1">
    <property type="nucleotide sequence ID" value="NZ_JAHCVK010000001.1"/>
</dbReference>
<evidence type="ECO:0000313" key="2">
    <source>
        <dbReference type="Proteomes" id="UP000756860"/>
    </source>
</evidence>